<organism evidence="3 4">
    <name type="scientific">Modicella reniformis</name>
    <dbReference type="NCBI Taxonomy" id="1440133"/>
    <lineage>
        <taxon>Eukaryota</taxon>
        <taxon>Fungi</taxon>
        <taxon>Fungi incertae sedis</taxon>
        <taxon>Mucoromycota</taxon>
        <taxon>Mortierellomycotina</taxon>
        <taxon>Mortierellomycetes</taxon>
        <taxon>Mortierellales</taxon>
        <taxon>Mortierellaceae</taxon>
        <taxon>Modicella</taxon>
    </lineage>
</organism>
<evidence type="ECO:0000256" key="2">
    <source>
        <dbReference type="SAM" id="Phobius"/>
    </source>
</evidence>
<keyword evidence="2" id="KW-1133">Transmembrane helix</keyword>
<proteinExistence type="predicted"/>
<protein>
    <submittedName>
        <fullName evidence="3">Uncharacterized protein</fullName>
    </submittedName>
</protein>
<keyword evidence="4" id="KW-1185">Reference proteome</keyword>
<evidence type="ECO:0000313" key="4">
    <source>
        <dbReference type="Proteomes" id="UP000749646"/>
    </source>
</evidence>
<sequence length="346" mass="38572">MVELTRPSRRTLIISISAVVGIAAISSLAYLYIRDNKRSTHSRQFRSLQRNLYSKLLKAQDNLDDLVENDLRFIQVRVKTLRTHPLYPGDNHVQLPSLGLINQQDKNGLGTDLLDETKEEMVREHTAGFEDHARVRQGYKELDLLVKSLHKHLVKLLEKVDGVDLSELAELGDDVVVASIHEFERLEGMGIEPNDNVVPTVDSEMMKQGVTFADMTKANIEEPEILAPTEDLERMKQGVTFAEVVAENLPEETGATEVLKPTEDLKKMKEGVTFADVVAENSEEHGQEALAPTKDLELMKQGVSFAEIAKHNIEAPSDKSNGVLAPTHDLEEMKQGETFADAAAEE</sequence>
<dbReference type="OrthoDB" id="2400324at2759"/>
<gene>
    <name evidence="3" type="ORF">BGZ65_009392</name>
</gene>
<keyword evidence="2" id="KW-0812">Transmembrane</keyword>
<dbReference type="Proteomes" id="UP000749646">
    <property type="component" value="Unassembled WGS sequence"/>
</dbReference>
<keyword evidence="2" id="KW-0472">Membrane</keyword>
<evidence type="ECO:0000313" key="3">
    <source>
        <dbReference type="EMBL" id="KAF9962296.1"/>
    </source>
</evidence>
<feature type="transmembrane region" description="Helical" evidence="2">
    <location>
        <begin position="12"/>
        <end position="33"/>
    </location>
</feature>
<dbReference type="EMBL" id="JAAAHW010006384">
    <property type="protein sequence ID" value="KAF9962296.1"/>
    <property type="molecule type" value="Genomic_DNA"/>
</dbReference>
<comment type="caution">
    <text evidence="3">The sequence shown here is derived from an EMBL/GenBank/DDBJ whole genome shotgun (WGS) entry which is preliminary data.</text>
</comment>
<accession>A0A9P6J7K3</accession>
<evidence type="ECO:0000256" key="1">
    <source>
        <dbReference type="SAM" id="MobiDB-lite"/>
    </source>
</evidence>
<feature type="region of interest" description="Disordered" evidence="1">
    <location>
        <begin position="314"/>
        <end position="346"/>
    </location>
</feature>
<dbReference type="AlphaFoldDB" id="A0A9P6J7K3"/>
<name>A0A9P6J7K3_9FUNG</name>
<reference evidence="3" key="1">
    <citation type="journal article" date="2020" name="Fungal Divers.">
        <title>Resolving the Mortierellaceae phylogeny through synthesis of multi-gene phylogenetics and phylogenomics.</title>
        <authorList>
            <person name="Vandepol N."/>
            <person name="Liber J."/>
            <person name="Desiro A."/>
            <person name="Na H."/>
            <person name="Kennedy M."/>
            <person name="Barry K."/>
            <person name="Grigoriev I.V."/>
            <person name="Miller A.N."/>
            <person name="O'Donnell K."/>
            <person name="Stajich J.E."/>
            <person name="Bonito G."/>
        </authorList>
    </citation>
    <scope>NUCLEOTIDE SEQUENCE</scope>
    <source>
        <strain evidence="3">MES-2147</strain>
    </source>
</reference>